<evidence type="ECO:0000313" key="1">
    <source>
        <dbReference type="EMBL" id="SDW49410.1"/>
    </source>
</evidence>
<dbReference type="Proteomes" id="UP000198539">
    <property type="component" value="Unassembled WGS sequence"/>
</dbReference>
<accession>A0A1H2U090</accession>
<proteinExistence type="predicted"/>
<dbReference type="STRING" id="564137.SAMN04488238_102232"/>
<name>A0A1H2U090_9RHOB</name>
<dbReference type="OrthoDB" id="7816979at2"/>
<dbReference type="AlphaFoldDB" id="A0A1H2U090"/>
<organism evidence="1 2">
    <name type="scientific">Roseicitreum antarcticum</name>
    <dbReference type="NCBI Taxonomy" id="564137"/>
    <lineage>
        <taxon>Bacteria</taxon>
        <taxon>Pseudomonadati</taxon>
        <taxon>Pseudomonadota</taxon>
        <taxon>Alphaproteobacteria</taxon>
        <taxon>Rhodobacterales</taxon>
        <taxon>Paracoccaceae</taxon>
        <taxon>Roseicitreum</taxon>
    </lineage>
</organism>
<sequence>MDMKIIFHLGVHMTDEERLLRCLIKNRDVLSREDIAVPGPGKYRALLRNTLVELDGAPAAPQAEQALYDQLLDGAAARRLVLSSDSFLAQPRWSLNRDHLYPSAAERCPQLMNLFPSAKVEFHMAVRNPATLLPALAQTVGEDAFQTLLQTLDPSQLRWSDTVAMIRKACPGAPITLWCDEDTPFIWPEILRAVSGHSEGIRLGHTYDWFKPVMREEGLQKMMSWLSSHPPETEEQRRRIVAAFLDKFMAEEVSATPALIGWTEDTMDALTELYEQDIDQIAEIDGVTLITP</sequence>
<gene>
    <name evidence="1" type="ORF">SAMN04488238_102232</name>
</gene>
<reference evidence="1 2" key="1">
    <citation type="submission" date="2016-10" db="EMBL/GenBank/DDBJ databases">
        <authorList>
            <person name="de Groot N.N."/>
        </authorList>
    </citation>
    <scope>NUCLEOTIDE SEQUENCE [LARGE SCALE GENOMIC DNA]</scope>
    <source>
        <strain evidence="1 2">CGMCC 1.8894</strain>
    </source>
</reference>
<dbReference type="RefSeq" id="WP_092885798.1">
    <property type="nucleotide sequence ID" value="NZ_CP061498.1"/>
</dbReference>
<keyword evidence="2" id="KW-1185">Reference proteome</keyword>
<dbReference type="EMBL" id="FNOM01000002">
    <property type="protein sequence ID" value="SDW49410.1"/>
    <property type="molecule type" value="Genomic_DNA"/>
</dbReference>
<evidence type="ECO:0000313" key="2">
    <source>
        <dbReference type="Proteomes" id="UP000198539"/>
    </source>
</evidence>
<protein>
    <submittedName>
        <fullName evidence="1">Uncharacterized protein</fullName>
    </submittedName>
</protein>